<feature type="compositionally biased region" description="Low complexity" evidence="1">
    <location>
        <begin position="127"/>
        <end position="144"/>
    </location>
</feature>
<dbReference type="Proteomes" id="UP000509303">
    <property type="component" value="Chromosome"/>
</dbReference>
<dbReference type="AlphaFoldDB" id="A0A7H8NHP3"/>
<gene>
    <name evidence="2" type="ORF">HUT08_35765</name>
</gene>
<evidence type="ECO:0000313" key="2">
    <source>
        <dbReference type="EMBL" id="QKW54039.1"/>
    </source>
</evidence>
<feature type="compositionally biased region" description="Acidic residues" evidence="1">
    <location>
        <begin position="145"/>
        <end position="154"/>
    </location>
</feature>
<keyword evidence="3" id="KW-1185">Reference proteome</keyword>
<reference evidence="2 3" key="1">
    <citation type="submission" date="2020-06" db="EMBL/GenBank/DDBJ databases">
        <title>Genome mining for natural products.</title>
        <authorList>
            <person name="Zhang B."/>
            <person name="Shi J."/>
            <person name="Ge H."/>
        </authorList>
    </citation>
    <scope>NUCLEOTIDE SEQUENCE [LARGE SCALE GENOMIC DNA]</scope>
    <source>
        <strain evidence="2 3">NA00687</strain>
    </source>
</reference>
<evidence type="ECO:0000256" key="1">
    <source>
        <dbReference type="SAM" id="MobiDB-lite"/>
    </source>
</evidence>
<accession>A0A7H8NHP3</accession>
<name>A0A7H8NHP3_9ACTN</name>
<evidence type="ECO:0000313" key="3">
    <source>
        <dbReference type="Proteomes" id="UP000509303"/>
    </source>
</evidence>
<sequence length="154" mass="16617">MTVSASWCPARRARGAVVFEGFRTLYAGPYLAYARVHLGPRRGPDAVERAFGALVRHWLRIVGSSNPAVAAWEQLVAHTGSRVRPLPLAARSPLEYDAVVLHHLLDYSVARTADITGHHPSKIGYLARTRPATAARPARPAAESAPDEPPPDGS</sequence>
<proteinExistence type="predicted"/>
<feature type="region of interest" description="Disordered" evidence="1">
    <location>
        <begin position="124"/>
        <end position="154"/>
    </location>
</feature>
<protein>
    <recommendedName>
        <fullName evidence="4">Sigma-70 family RNA polymerase sigma factor</fullName>
    </recommendedName>
</protein>
<evidence type="ECO:0008006" key="4">
    <source>
        <dbReference type="Google" id="ProtNLM"/>
    </source>
</evidence>
<organism evidence="2 3">
    <name type="scientific">Streptomyces buecherae</name>
    <dbReference type="NCBI Taxonomy" id="2763006"/>
    <lineage>
        <taxon>Bacteria</taxon>
        <taxon>Bacillati</taxon>
        <taxon>Actinomycetota</taxon>
        <taxon>Actinomycetes</taxon>
        <taxon>Kitasatosporales</taxon>
        <taxon>Streptomycetaceae</taxon>
        <taxon>Streptomyces</taxon>
    </lineage>
</organism>
<dbReference type="RefSeq" id="WP_176165743.1">
    <property type="nucleotide sequence ID" value="NZ_CP054929.1"/>
</dbReference>
<dbReference type="EMBL" id="CP054929">
    <property type="protein sequence ID" value="QKW54039.1"/>
    <property type="molecule type" value="Genomic_DNA"/>
</dbReference>